<dbReference type="PANTHER" id="PTHR43016">
    <property type="entry name" value="PRESEQUENCE PROTEASE"/>
    <property type="match status" value="1"/>
</dbReference>
<dbReference type="Pfam" id="PF05193">
    <property type="entry name" value="Peptidase_M16_C"/>
    <property type="match status" value="1"/>
</dbReference>
<reference evidence="2 3" key="1">
    <citation type="submission" date="2017-04" db="EMBL/GenBank/DDBJ databases">
        <authorList>
            <person name="Afonso C.L."/>
            <person name="Miller P.J."/>
            <person name="Scott M.A."/>
            <person name="Spackman E."/>
            <person name="Goraichik I."/>
            <person name="Dimitrov K.M."/>
            <person name="Suarez D.L."/>
            <person name="Swayne D.E."/>
        </authorList>
    </citation>
    <scope>NUCLEOTIDE SEQUENCE [LARGE SCALE GENOMIC DNA]</scope>
    <source>
        <strain evidence="2 3">DSM 11270</strain>
    </source>
</reference>
<feature type="domain" description="Peptidase M16C associated" evidence="1">
    <location>
        <begin position="487"/>
        <end position="734"/>
    </location>
</feature>
<dbReference type="AlphaFoldDB" id="A0A1W1V210"/>
<dbReference type="PANTHER" id="PTHR43016:SF13">
    <property type="entry name" value="PRESEQUENCE PROTEASE, MITOCHONDRIAL"/>
    <property type="match status" value="1"/>
</dbReference>
<evidence type="ECO:0000313" key="2">
    <source>
        <dbReference type="EMBL" id="SMB87330.1"/>
    </source>
</evidence>
<dbReference type="InterPro" id="IPR055130">
    <property type="entry name" value="PreP_C"/>
</dbReference>
<proteinExistence type="predicted"/>
<dbReference type="EMBL" id="FWWT01000013">
    <property type="protein sequence ID" value="SMB87330.1"/>
    <property type="molecule type" value="Genomic_DNA"/>
</dbReference>
<dbReference type="Proteomes" id="UP000192731">
    <property type="component" value="Unassembled WGS sequence"/>
</dbReference>
<dbReference type="InterPro" id="IPR013578">
    <property type="entry name" value="Peptidase_M16C_assoc"/>
</dbReference>
<gene>
    <name evidence="2" type="ORF">SAMN00017405_1278</name>
</gene>
<name>A0A1W1V210_DESTI</name>
<dbReference type="SMART" id="SM01264">
    <property type="entry name" value="M16C_associated"/>
    <property type="match status" value="1"/>
</dbReference>
<dbReference type="GO" id="GO:0016485">
    <property type="term" value="P:protein processing"/>
    <property type="evidence" value="ECO:0007669"/>
    <property type="project" value="TreeGrafter"/>
</dbReference>
<dbReference type="SUPFAM" id="SSF63411">
    <property type="entry name" value="LuxS/MPP-like metallohydrolase"/>
    <property type="match status" value="4"/>
</dbReference>
<evidence type="ECO:0000313" key="3">
    <source>
        <dbReference type="Proteomes" id="UP000192731"/>
    </source>
</evidence>
<organism evidence="2 3">
    <name type="scientific">Desulfonispora thiosulfatigenes DSM 11270</name>
    <dbReference type="NCBI Taxonomy" id="656914"/>
    <lineage>
        <taxon>Bacteria</taxon>
        <taxon>Bacillati</taxon>
        <taxon>Bacillota</taxon>
        <taxon>Clostridia</taxon>
        <taxon>Eubacteriales</taxon>
        <taxon>Peptococcaceae</taxon>
        <taxon>Desulfonispora</taxon>
    </lineage>
</organism>
<dbReference type="Pfam" id="PF00675">
    <property type="entry name" value="Peptidase_M16"/>
    <property type="match status" value="1"/>
</dbReference>
<dbReference type="InterPro" id="IPR011249">
    <property type="entry name" value="Metalloenz_LuxS/M16"/>
</dbReference>
<dbReference type="GO" id="GO:0046872">
    <property type="term" value="F:metal ion binding"/>
    <property type="evidence" value="ECO:0007669"/>
    <property type="project" value="InterPro"/>
</dbReference>
<dbReference type="Pfam" id="PF22516">
    <property type="entry name" value="PreP_C"/>
    <property type="match status" value="1"/>
</dbReference>
<dbReference type="Gene3D" id="3.30.830.10">
    <property type="entry name" value="Metalloenzyme, LuxS/M16 peptidase-like"/>
    <property type="match status" value="4"/>
</dbReference>
<dbReference type="InterPro" id="IPR007863">
    <property type="entry name" value="Peptidase_M16_C"/>
</dbReference>
<accession>A0A1W1V210</accession>
<evidence type="ECO:0000259" key="1">
    <source>
        <dbReference type="SMART" id="SM01264"/>
    </source>
</evidence>
<dbReference type="RefSeq" id="WP_084052666.1">
    <property type="nucleotide sequence ID" value="NZ_FWWT01000013.1"/>
</dbReference>
<dbReference type="Pfam" id="PF08367">
    <property type="entry name" value="M16C_assoc"/>
    <property type="match status" value="1"/>
</dbReference>
<protein>
    <recommendedName>
        <fullName evidence="1">Peptidase M16C associated domain-containing protein</fullName>
    </recommendedName>
</protein>
<dbReference type="InterPro" id="IPR011765">
    <property type="entry name" value="Pept_M16_N"/>
</dbReference>
<sequence length="995" mass="114847">MKLYVLNRKVILAVTIVLIAFLVYQGVQYFKINKYGFRLIEEKTISEINSNVKIFKHKKTGARLIHIDNDDENKVFSINFRTPPTDNTGVAHIIEHSVFCGSRKYPLKDPFVELNKGSLNTYLNAATAPDYTMYPCASVNEKELRNLMDVYLDAVFYPNFYQNPEVFRQEGWHYELKDEKSILNYQGVVYNEMQGVYSTPSNYLLRNILNSLFPNTVYSKDSGGDPLAIPNLSSKEFLEYHQKYYHPSNSFIYLYGDLNLSQTLRYLNKEYLRNFSQKKIASKIPLEPTFTEKKYFIGSYPSNKGESTDNKTYISRNYVLGENQNQELTWAFQILNLVLDNNSSPLKEALNFADIGENISSFYEPSIQQPILGIVVENAKEYDQQRFERIVESSLTKMVDEGIEPELIKSAINQVEISLREESLNAGRGINYNMKVMSSWLYDHDPSLFLEYEETLEKIKSEIPNKYFENLIKTYLLENKHQSQVIVKPDPYLLDKNKIKVAERLTKITESLSEADVDEILNLNEKLKSWQVKPDEKETVAKIPKISLRDIRTPQKPEMLKKSIEETNVLHHPFETGELVYLDFYFDASKVPQEKISYLYLLAQLLGKVDTKGLSQEELKEKIKMHTGGIGCEVRAFTDYKDKNVFYPKFIISAKVLESNLPEVFKILSEIGTSNFKETKNLATEIKKVKLTSQNLALESGERLAIKRCLSYFNPGEAYNELGGLSFNHFITQTAEGLSTRENEIRANLQEVSKLIFNKQGLLISITCDKDKYKSVSDTLPDYLKSLNNKQTKANLFKFKMVKKNEGIISPVQVQHVIQGNNFKNLGYEYHGSMKVLENIIDTEYLWNRVRMQGGAYGARASFSSTGDFILFSYRDPNLSKTLEVFKELPKFIEGFKVTDNEINKYIIGAISDLDRPLSPYEQSRLSAMNHLVNCSYKDVQENRKQILDTNEKKIRELVPLLKKVLEDDYHCIVGNEKVIKDNQEYFGQIMNINL</sequence>
<dbReference type="OrthoDB" id="9811314at2"/>
<dbReference type="GO" id="GO:0004222">
    <property type="term" value="F:metalloendopeptidase activity"/>
    <property type="evidence" value="ECO:0007669"/>
    <property type="project" value="TreeGrafter"/>
</dbReference>
<dbReference type="STRING" id="656914.SAMN00017405_1278"/>
<dbReference type="FunFam" id="3.30.830.10:FF:000034">
    <property type="entry name" value="presequence protease 1, chloroplastic/mitochondrial"/>
    <property type="match status" value="1"/>
</dbReference>
<keyword evidence="3" id="KW-1185">Reference proteome</keyword>